<evidence type="ECO:0000256" key="4">
    <source>
        <dbReference type="ARBA" id="ARBA00023163"/>
    </source>
</evidence>
<dbReference type="SUPFAM" id="SSF53850">
    <property type="entry name" value="Periplasmic binding protein-like II"/>
    <property type="match status" value="1"/>
</dbReference>
<dbReference type="PROSITE" id="PS50931">
    <property type="entry name" value="HTH_LYSR"/>
    <property type="match status" value="1"/>
</dbReference>
<evidence type="ECO:0000313" key="7">
    <source>
        <dbReference type="Proteomes" id="UP000662770"/>
    </source>
</evidence>
<dbReference type="PANTHER" id="PTHR30126">
    <property type="entry name" value="HTH-TYPE TRANSCRIPTIONAL REGULATOR"/>
    <property type="match status" value="1"/>
</dbReference>
<dbReference type="InterPro" id="IPR036390">
    <property type="entry name" value="WH_DNA-bd_sf"/>
</dbReference>
<feature type="domain" description="HTH lysR-type" evidence="5">
    <location>
        <begin position="3"/>
        <end position="60"/>
    </location>
</feature>
<protein>
    <submittedName>
        <fullName evidence="6">LysR family transcriptional regulator</fullName>
    </submittedName>
</protein>
<evidence type="ECO:0000313" key="6">
    <source>
        <dbReference type="EMBL" id="QSX35388.1"/>
    </source>
</evidence>
<dbReference type="Proteomes" id="UP000662770">
    <property type="component" value="Chromosome"/>
</dbReference>
<keyword evidence="4" id="KW-0804">Transcription</keyword>
<dbReference type="Gene3D" id="3.40.190.290">
    <property type="match status" value="1"/>
</dbReference>
<evidence type="ECO:0000256" key="1">
    <source>
        <dbReference type="ARBA" id="ARBA00009437"/>
    </source>
</evidence>
<evidence type="ECO:0000259" key="5">
    <source>
        <dbReference type="PROSITE" id="PS50931"/>
    </source>
</evidence>
<gene>
    <name evidence="6" type="ORF">JYB87_02950</name>
</gene>
<dbReference type="PANTHER" id="PTHR30126:SF5">
    <property type="entry name" value="HTH-TYPE TRANSCRIPTIONAL ACTIVATOR CMPR"/>
    <property type="match status" value="1"/>
</dbReference>
<reference evidence="6 7" key="1">
    <citation type="submission" date="2021-03" db="EMBL/GenBank/DDBJ databases">
        <title>Novel species identification of genus Shewanella.</title>
        <authorList>
            <person name="Liu G."/>
            <person name="Zhang Q."/>
        </authorList>
    </citation>
    <scope>NUCLEOTIDE SEQUENCE [LARGE SCALE GENOMIC DNA]</scope>
    <source>
        <strain evidence="6 7">FJAT-51800</strain>
    </source>
</reference>
<organism evidence="6 7">
    <name type="scientific">Shewanella avicenniae</name>
    <dbReference type="NCBI Taxonomy" id="2814294"/>
    <lineage>
        <taxon>Bacteria</taxon>
        <taxon>Pseudomonadati</taxon>
        <taxon>Pseudomonadota</taxon>
        <taxon>Gammaproteobacteria</taxon>
        <taxon>Alteromonadales</taxon>
        <taxon>Shewanellaceae</taxon>
        <taxon>Shewanella</taxon>
    </lineage>
</organism>
<keyword evidence="2" id="KW-0805">Transcription regulation</keyword>
<dbReference type="Gene3D" id="1.10.10.10">
    <property type="entry name" value="Winged helix-like DNA-binding domain superfamily/Winged helix DNA-binding domain"/>
    <property type="match status" value="1"/>
</dbReference>
<keyword evidence="7" id="KW-1185">Reference proteome</keyword>
<evidence type="ECO:0000256" key="3">
    <source>
        <dbReference type="ARBA" id="ARBA00023125"/>
    </source>
</evidence>
<dbReference type="SUPFAM" id="SSF46785">
    <property type="entry name" value="Winged helix' DNA-binding domain"/>
    <property type="match status" value="1"/>
</dbReference>
<keyword evidence="3" id="KW-0238">DNA-binding</keyword>
<comment type="similarity">
    <text evidence="1">Belongs to the LysR transcriptional regulatory family.</text>
</comment>
<evidence type="ECO:0000256" key="2">
    <source>
        <dbReference type="ARBA" id="ARBA00023015"/>
    </source>
</evidence>
<accession>A0ABX7QV57</accession>
<dbReference type="InterPro" id="IPR036388">
    <property type="entry name" value="WH-like_DNA-bd_sf"/>
</dbReference>
<dbReference type="Pfam" id="PF00126">
    <property type="entry name" value="HTH_1"/>
    <property type="match status" value="1"/>
</dbReference>
<dbReference type="PRINTS" id="PR00039">
    <property type="entry name" value="HTHLYSR"/>
</dbReference>
<sequence>MRITLRQLQVFQTVCEQRSYSRAAELLGLTQPAVSQQIRQLEDVLDQRLFEYVGKKLYRTDAADHLLTTTADVFQRFDVLDMQLSELRGTLQGEIRIAAESSAKYLLPHLLAAFQRQHANIYPILNVFNRAQTIKRLNENRDDLVIMTDVPADLDLEFMPFLNNPIVAVVPAGHILTQMPGDVPLKELQQFTLLRREHGSGTRKACEAFFHQKHIHFDNTIEFNSHEAQREGVSAGLGIALLPRYCVYRELRDGSLIELPIKELPLVRSWCLVHPRSRHLSPAAQAFENFIVQQRQLVSHIAAQFEV</sequence>
<dbReference type="InterPro" id="IPR000847">
    <property type="entry name" value="LysR_HTH_N"/>
</dbReference>
<dbReference type="EMBL" id="CP071503">
    <property type="protein sequence ID" value="QSX35388.1"/>
    <property type="molecule type" value="Genomic_DNA"/>
</dbReference>
<dbReference type="InterPro" id="IPR005119">
    <property type="entry name" value="LysR_subst-bd"/>
</dbReference>
<proteinExistence type="inferred from homology"/>
<name>A0ABX7QV57_9GAMM</name>
<dbReference type="Pfam" id="PF03466">
    <property type="entry name" value="LysR_substrate"/>
    <property type="match status" value="1"/>
</dbReference>